<comment type="caution">
    <text evidence="2">The sequence shown here is derived from an EMBL/GenBank/DDBJ whole genome shotgun (WGS) entry which is preliminary data.</text>
</comment>
<evidence type="ECO:0000259" key="1">
    <source>
        <dbReference type="Pfam" id="PF00078"/>
    </source>
</evidence>
<accession>A0ABD0MH16</accession>
<feature type="domain" description="Reverse transcriptase" evidence="1">
    <location>
        <begin position="82"/>
        <end position="229"/>
    </location>
</feature>
<sequence length="370" mass="41495">MSTSFVTPKEKLQYFTAIGQEELNKLITVSQPTTCLLDSVPTKLLKELLPVSEEPLLNIINSSLSLGHVPKPFKLVVIKPLIKKPQLDPSKLANYRPISNLPFMSKILEKVKILLCSAQLCLFLQKNSIYEEFQSGFRPHHSTETALVKITNDLLLASDQGCISLLVLLDLSAAFDTIDHDILIDRLQNYAGIQGQALRWFRSYLSDRYHFYLNGESSQLSPVKYGVPQRSVLVHAFMTSRLDYCNALLGGCPASSINKLQIVQNAAARVLTRFRISYKIALLTYKALNGLAPAYLTSLLPRYNPSRSLRSQNSGLLVVPRIAKSTKEGRAFSHLALKLWNSLLDNVRGSDTLSLFKSRLKTHLFSQTFK</sequence>
<dbReference type="InterPro" id="IPR043502">
    <property type="entry name" value="DNA/RNA_pol_sf"/>
</dbReference>
<dbReference type="InterPro" id="IPR000477">
    <property type="entry name" value="RT_dom"/>
</dbReference>
<name>A0ABD0MH16_CIRMR</name>
<organism evidence="2 3">
    <name type="scientific">Cirrhinus mrigala</name>
    <name type="common">Mrigala</name>
    <dbReference type="NCBI Taxonomy" id="683832"/>
    <lineage>
        <taxon>Eukaryota</taxon>
        <taxon>Metazoa</taxon>
        <taxon>Chordata</taxon>
        <taxon>Craniata</taxon>
        <taxon>Vertebrata</taxon>
        <taxon>Euteleostomi</taxon>
        <taxon>Actinopterygii</taxon>
        <taxon>Neopterygii</taxon>
        <taxon>Teleostei</taxon>
        <taxon>Ostariophysi</taxon>
        <taxon>Cypriniformes</taxon>
        <taxon>Cyprinidae</taxon>
        <taxon>Labeoninae</taxon>
        <taxon>Labeonini</taxon>
        <taxon>Cirrhinus</taxon>
    </lineage>
</organism>
<gene>
    <name evidence="2" type="ORF">M9458_056477</name>
</gene>
<dbReference type="AlphaFoldDB" id="A0ABD0MH16"/>
<reference evidence="2 3" key="1">
    <citation type="submission" date="2024-05" db="EMBL/GenBank/DDBJ databases">
        <title>Genome sequencing and assembly of Indian major carp, Cirrhinus mrigala (Hamilton, 1822).</title>
        <authorList>
            <person name="Mohindra V."/>
            <person name="Chowdhury L.M."/>
            <person name="Lal K."/>
            <person name="Jena J.K."/>
        </authorList>
    </citation>
    <scope>NUCLEOTIDE SEQUENCE [LARGE SCALE GENOMIC DNA]</scope>
    <source>
        <strain evidence="2">CM1030</strain>
        <tissue evidence="2">Blood</tissue>
    </source>
</reference>
<evidence type="ECO:0000313" key="2">
    <source>
        <dbReference type="EMBL" id="KAL0148245.1"/>
    </source>
</evidence>
<proteinExistence type="predicted"/>
<dbReference type="Proteomes" id="UP001529510">
    <property type="component" value="Unassembled WGS sequence"/>
</dbReference>
<dbReference type="SUPFAM" id="SSF56672">
    <property type="entry name" value="DNA/RNA polymerases"/>
    <property type="match status" value="1"/>
</dbReference>
<dbReference type="PANTHER" id="PTHR33332">
    <property type="entry name" value="REVERSE TRANSCRIPTASE DOMAIN-CONTAINING PROTEIN"/>
    <property type="match status" value="1"/>
</dbReference>
<evidence type="ECO:0000313" key="3">
    <source>
        <dbReference type="Proteomes" id="UP001529510"/>
    </source>
</evidence>
<dbReference type="EMBL" id="JAMKFB020000709">
    <property type="protein sequence ID" value="KAL0148245.1"/>
    <property type="molecule type" value="Genomic_DNA"/>
</dbReference>
<protein>
    <recommendedName>
        <fullName evidence="1">Reverse transcriptase domain-containing protein</fullName>
    </recommendedName>
</protein>
<dbReference type="Pfam" id="PF00078">
    <property type="entry name" value="RVT_1"/>
    <property type="match status" value="1"/>
</dbReference>
<keyword evidence="3" id="KW-1185">Reference proteome</keyword>